<dbReference type="EMBL" id="CAFBOS010000019">
    <property type="protein sequence ID" value="CAB4983191.1"/>
    <property type="molecule type" value="Genomic_DNA"/>
</dbReference>
<evidence type="ECO:0000313" key="3">
    <source>
        <dbReference type="EMBL" id="CAB4983191.1"/>
    </source>
</evidence>
<evidence type="ECO:0000313" key="2">
    <source>
        <dbReference type="EMBL" id="CAB4922496.1"/>
    </source>
</evidence>
<protein>
    <submittedName>
        <fullName evidence="2">Unannotated protein</fullName>
    </submittedName>
</protein>
<gene>
    <name evidence="1" type="ORF">UFOPK3139_00488</name>
    <name evidence="2" type="ORF">UFOPK3543_02166</name>
    <name evidence="3" type="ORF">UFOPK3967_00490</name>
</gene>
<accession>A0A6J7HV03</accession>
<evidence type="ECO:0000313" key="1">
    <source>
        <dbReference type="EMBL" id="CAB4817705.1"/>
    </source>
</evidence>
<dbReference type="AlphaFoldDB" id="A0A6J7HV03"/>
<name>A0A6J7HV03_9ZZZZ</name>
<organism evidence="2">
    <name type="scientific">freshwater metagenome</name>
    <dbReference type="NCBI Taxonomy" id="449393"/>
    <lineage>
        <taxon>unclassified sequences</taxon>
        <taxon>metagenomes</taxon>
        <taxon>ecological metagenomes</taxon>
    </lineage>
</organism>
<dbReference type="EMBL" id="CAFBMH010000096">
    <property type="protein sequence ID" value="CAB4922496.1"/>
    <property type="molecule type" value="Genomic_DNA"/>
</dbReference>
<dbReference type="EMBL" id="CAFABA010000012">
    <property type="protein sequence ID" value="CAB4817705.1"/>
    <property type="molecule type" value="Genomic_DNA"/>
</dbReference>
<proteinExistence type="predicted"/>
<reference evidence="2" key="1">
    <citation type="submission" date="2020-05" db="EMBL/GenBank/DDBJ databases">
        <authorList>
            <person name="Chiriac C."/>
            <person name="Salcher M."/>
            <person name="Ghai R."/>
            <person name="Kavagutti S V."/>
        </authorList>
    </citation>
    <scope>NUCLEOTIDE SEQUENCE</scope>
</reference>
<sequence>MPKNTRPLTKLHRNPVTPPDWSAYGMHLTRYDIDRVLHYTHWIPNLRGFTAKFFEENYPGWDLPGFMTMFRTAGILLNDGVGSPHGGRCHWQLKCLHFQSVLTFAVEWDESVTADDGRFYFSGRPDESGIGAFTLPAGPQTDIAALARRAFELLTSTNAQGVGEAGSSGSTDAS</sequence>